<keyword evidence="1" id="KW-0472">Membrane</keyword>
<reference evidence="2 3" key="1">
    <citation type="submission" date="2020-02" db="EMBL/GenBank/DDBJ databases">
        <title>Whole genome sequence of Haloferax alexandrinus pws1.</title>
        <authorList>
            <person name="Verma D.K."/>
            <person name="Gopal K."/>
            <person name="Prasad E.S."/>
        </authorList>
    </citation>
    <scope>NUCLEOTIDE SEQUENCE [LARGE SCALE GENOMIC DNA]</scope>
    <source>
        <strain evidence="3">wsp1</strain>
    </source>
</reference>
<accession>A0A6C0V1E0</accession>
<gene>
    <name evidence="2" type="ORF">G3A49_18180</name>
</gene>
<dbReference type="RefSeq" id="WP_163489574.1">
    <property type="nucleotide sequence ID" value="NZ_CP048738.1"/>
</dbReference>
<organism evidence="2 3">
    <name type="scientific">Haloferax volcanii</name>
    <name type="common">Halobacterium volcanii</name>
    <dbReference type="NCBI Taxonomy" id="2246"/>
    <lineage>
        <taxon>Archaea</taxon>
        <taxon>Methanobacteriati</taxon>
        <taxon>Methanobacteriota</taxon>
        <taxon>Stenosarchaea group</taxon>
        <taxon>Halobacteria</taxon>
        <taxon>Halobacteriales</taxon>
        <taxon>Haloferacaceae</taxon>
        <taxon>Haloferax</taxon>
    </lineage>
</organism>
<dbReference type="KEGG" id="hale:G3A49_18180"/>
<evidence type="ECO:0000313" key="2">
    <source>
        <dbReference type="EMBL" id="QIB79909.1"/>
    </source>
</evidence>
<sequence length="178" mass="20370">MPVEGFSSLTAVEIGTVTSLGLLLFAIYRYKASNLETGREREEHLRNLEGKSMKEGKFVITIDNVELNEKSGPLYRLKRWMLRPVDGEIYVTFRLHNIGIPEEFWEMDHAEAFYDTLDFPAECVNSQMTSEHTALVFRLETAEYLNLKQFLDSFTNLFIAMEETGTASVVDTRSGPPF</sequence>
<feature type="transmembrane region" description="Helical" evidence="1">
    <location>
        <begin position="6"/>
        <end position="28"/>
    </location>
</feature>
<dbReference type="EMBL" id="CP048738">
    <property type="protein sequence ID" value="QIB79909.1"/>
    <property type="molecule type" value="Genomic_DNA"/>
</dbReference>
<evidence type="ECO:0000256" key="1">
    <source>
        <dbReference type="SAM" id="Phobius"/>
    </source>
</evidence>
<keyword evidence="1" id="KW-1133">Transmembrane helix</keyword>
<evidence type="ECO:0000313" key="3">
    <source>
        <dbReference type="Proteomes" id="UP000465667"/>
    </source>
</evidence>
<dbReference type="GeneID" id="301161327"/>
<dbReference type="Proteomes" id="UP000465667">
    <property type="component" value="Chromosome"/>
</dbReference>
<keyword evidence="1" id="KW-0812">Transmembrane</keyword>
<dbReference type="AlphaFoldDB" id="A0A6C0V1E0"/>
<proteinExistence type="predicted"/>
<protein>
    <submittedName>
        <fullName evidence="2">Uncharacterized protein</fullName>
    </submittedName>
</protein>
<name>A0A6C0V1E0_HALVO</name>